<comment type="catalytic activity">
    <reaction evidence="18">
        <text>L-seryl-[protein] + ATP = O-phospho-L-seryl-[protein] + ADP + H(+)</text>
        <dbReference type="Rhea" id="RHEA:17989"/>
        <dbReference type="Rhea" id="RHEA-COMP:9863"/>
        <dbReference type="Rhea" id="RHEA-COMP:11604"/>
        <dbReference type="ChEBI" id="CHEBI:15378"/>
        <dbReference type="ChEBI" id="CHEBI:29999"/>
        <dbReference type="ChEBI" id="CHEBI:30616"/>
        <dbReference type="ChEBI" id="CHEBI:83421"/>
        <dbReference type="ChEBI" id="CHEBI:456216"/>
        <dbReference type="EC" id="2.7.11.1"/>
    </reaction>
</comment>
<dbReference type="InterPro" id="IPR008271">
    <property type="entry name" value="Ser/Thr_kinase_AS"/>
</dbReference>
<evidence type="ECO:0000256" key="9">
    <source>
        <dbReference type="ARBA" id="ARBA00022741"/>
    </source>
</evidence>
<evidence type="ECO:0000256" key="13">
    <source>
        <dbReference type="ARBA" id="ARBA00023136"/>
    </source>
</evidence>
<feature type="compositionally biased region" description="Basic and acidic residues" evidence="19">
    <location>
        <begin position="601"/>
        <end position="613"/>
    </location>
</feature>
<comment type="catalytic activity">
    <reaction evidence="17">
        <text>L-threonyl-[protein] + ATP = O-phospho-L-threonyl-[protein] + ADP + H(+)</text>
        <dbReference type="Rhea" id="RHEA:46608"/>
        <dbReference type="Rhea" id="RHEA-COMP:11060"/>
        <dbReference type="Rhea" id="RHEA-COMP:11605"/>
        <dbReference type="ChEBI" id="CHEBI:15378"/>
        <dbReference type="ChEBI" id="CHEBI:30013"/>
        <dbReference type="ChEBI" id="CHEBI:30616"/>
        <dbReference type="ChEBI" id="CHEBI:61977"/>
        <dbReference type="ChEBI" id="CHEBI:456216"/>
        <dbReference type="EC" id="2.7.11.1"/>
    </reaction>
</comment>
<evidence type="ECO:0000313" key="24">
    <source>
        <dbReference type="Proteomes" id="UP001420932"/>
    </source>
</evidence>
<dbReference type="FunFam" id="3.30.200.20:FF:000195">
    <property type="entry name" value="G-type lectin S-receptor-like serine/threonine-protein kinase"/>
    <property type="match status" value="1"/>
</dbReference>
<keyword evidence="13" id="KW-0472">Membrane</keyword>
<evidence type="ECO:0000256" key="17">
    <source>
        <dbReference type="ARBA" id="ARBA00047899"/>
    </source>
</evidence>
<evidence type="ECO:0000256" key="3">
    <source>
        <dbReference type="ARBA" id="ARBA00022527"/>
    </source>
</evidence>
<dbReference type="Gene3D" id="3.30.430.20">
    <property type="entry name" value="Gnk2 domain, C-X8-C-X2-C motif"/>
    <property type="match status" value="2"/>
</dbReference>
<dbReference type="Pfam" id="PF07714">
    <property type="entry name" value="PK_Tyr_Ser-Thr"/>
    <property type="match status" value="1"/>
</dbReference>
<dbReference type="SUPFAM" id="SSF56112">
    <property type="entry name" value="Protein kinase-like (PK-like)"/>
    <property type="match status" value="1"/>
</dbReference>
<dbReference type="EMBL" id="JBBNAF010000004">
    <property type="protein sequence ID" value="KAK9151924.1"/>
    <property type="molecule type" value="Genomic_DNA"/>
</dbReference>
<feature type="signal peptide" evidence="20">
    <location>
        <begin position="1"/>
        <end position="24"/>
    </location>
</feature>
<dbReference type="Gene3D" id="1.10.510.10">
    <property type="entry name" value="Transferase(Phosphotransferase) domain 1"/>
    <property type="match status" value="1"/>
</dbReference>
<keyword evidence="15" id="KW-0675">Receptor</keyword>
<dbReference type="AlphaFoldDB" id="A0AAP0KHZ0"/>
<keyword evidence="14" id="KW-1015">Disulfide bond</keyword>
<dbReference type="Gene3D" id="3.30.200.20">
    <property type="entry name" value="Phosphorylase Kinase, domain 1"/>
    <property type="match status" value="1"/>
</dbReference>
<keyword evidence="24" id="KW-1185">Reference proteome</keyword>
<dbReference type="Pfam" id="PF01657">
    <property type="entry name" value="Stress-antifung"/>
    <property type="match status" value="2"/>
</dbReference>
<dbReference type="SMART" id="SM00220">
    <property type="entry name" value="S_TKc"/>
    <property type="match status" value="1"/>
</dbReference>
<reference evidence="23 24" key="1">
    <citation type="submission" date="2024-01" db="EMBL/GenBank/DDBJ databases">
        <title>Genome assemblies of Stephania.</title>
        <authorList>
            <person name="Yang L."/>
        </authorList>
    </citation>
    <scope>NUCLEOTIDE SEQUENCE [LARGE SCALE GENOMIC DNA]</scope>
    <source>
        <strain evidence="23">YNDBR</strain>
        <tissue evidence="23">Leaf</tissue>
    </source>
</reference>
<sequence>MNVHEFIALILCSVLFFQSLPSKAEGPVLSHCFDSRNYTSGSQYESNLNKLFTSLSSQSSSKGFITDSIGEGPNQVYGLVQCKGDISLTDCQKCVNTSTISITEICPYRKEAAVRFVNCVFRYSDRNFTSQSQTQPVVYIYAVLNVSDPDGFKEIIGSFMMNLAETASSSPSRFAVNVTKYEDFRNMYGMVQCTRDLSEMDCNICLHEMITRIPDCCVRSPGVFIASLSCYVNYDRNTPFDLSLLYTPPPSKPAIPALPPLPPVVDYGDGHSFDSNDTRPIGNIDAPINEKLPLMNLAALKAATRNFSTANKLGEGGFGPVYKGKLLDGREVAVKRLARNSKQGLEELRSEVQLIAKLGHRNLVRLLGCCLEGKEMLLVYEYLPNGSLDGFLNDNVKRKRLDWKQRYKIIEGIARGLLYLHQESQYRIIHRDLKTSNILLDEDLNPKISDFGLARLFEESQYVGNTRNVAGTYGYMPPEYAIHGRFSTKSDVFSFGVIVLEIVMGRSIGSFHNSDSNNLQGHAWRHWTRGSYFELLDRCLGNRYIESEVVRCIHIALLCIQEDTDQRPTMSSVVVMLSSYTMNLAAPLQPAFLLTSGTGRSRSDDISTGREASESEASSCTRSKAPSNNDVTISELVPR</sequence>
<organism evidence="23 24">
    <name type="scientific">Stephania yunnanensis</name>
    <dbReference type="NCBI Taxonomy" id="152371"/>
    <lineage>
        <taxon>Eukaryota</taxon>
        <taxon>Viridiplantae</taxon>
        <taxon>Streptophyta</taxon>
        <taxon>Embryophyta</taxon>
        <taxon>Tracheophyta</taxon>
        <taxon>Spermatophyta</taxon>
        <taxon>Magnoliopsida</taxon>
        <taxon>Ranunculales</taxon>
        <taxon>Menispermaceae</taxon>
        <taxon>Menispermoideae</taxon>
        <taxon>Cissampelideae</taxon>
        <taxon>Stephania</taxon>
    </lineage>
</organism>
<keyword evidence="12" id="KW-1133">Transmembrane helix</keyword>
<evidence type="ECO:0000256" key="14">
    <source>
        <dbReference type="ARBA" id="ARBA00023157"/>
    </source>
</evidence>
<proteinExistence type="predicted"/>
<dbReference type="GO" id="GO:0005886">
    <property type="term" value="C:plasma membrane"/>
    <property type="evidence" value="ECO:0007669"/>
    <property type="project" value="TreeGrafter"/>
</dbReference>
<evidence type="ECO:0000256" key="8">
    <source>
        <dbReference type="ARBA" id="ARBA00022737"/>
    </source>
</evidence>
<feature type="domain" description="Gnk2-homologous" evidence="22">
    <location>
        <begin position="26"/>
        <end position="128"/>
    </location>
</feature>
<evidence type="ECO:0000256" key="15">
    <source>
        <dbReference type="ARBA" id="ARBA00023170"/>
    </source>
</evidence>
<feature type="domain" description="Protein kinase" evidence="21">
    <location>
        <begin position="307"/>
        <end position="581"/>
    </location>
</feature>
<feature type="domain" description="Gnk2-homologous" evidence="22">
    <location>
        <begin position="134"/>
        <end position="239"/>
    </location>
</feature>
<keyword evidence="6" id="KW-0812">Transmembrane</keyword>
<evidence type="ECO:0000256" key="16">
    <source>
        <dbReference type="ARBA" id="ARBA00023180"/>
    </source>
</evidence>
<dbReference type="EC" id="2.7.11.1" evidence="2"/>
<name>A0AAP0KHZ0_9MAGN</name>
<feature type="region of interest" description="Disordered" evidence="19">
    <location>
        <begin position="597"/>
        <end position="639"/>
    </location>
</feature>
<evidence type="ECO:0000256" key="7">
    <source>
        <dbReference type="ARBA" id="ARBA00022729"/>
    </source>
</evidence>
<evidence type="ECO:0000256" key="18">
    <source>
        <dbReference type="ARBA" id="ARBA00048679"/>
    </source>
</evidence>
<evidence type="ECO:0000256" key="20">
    <source>
        <dbReference type="SAM" id="SignalP"/>
    </source>
</evidence>
<evidence type="ECO:0000259" key="21">
    <source>
        <dbReference type="PROSITE" id="PS50011"/>
    </source>
</evidence>
<dbReference type="InterPro" id="IPR001245">
    <property type="entry name" value="Ser-Thr/Tyr_kinase_cat_dom"/>
</dbReference>
<evidence type="ECO:0000256" key="10">
    <source>
        <dbReference type="ARBA" id="ARBA00022777"/>
    </source>
</evidence>
<keyword evidence="5" id="KW-0808">Transferase</keyword>
<dbReference type="InterPro" id="IPR002902">
    <property type="entry name" value="GNK2"/>
</dbReference>
<evidence type="ECO:0000256" key="19">
    <source>
        <dbReference type="SAM" id="MobiDB-lite"/>
    </source>
</evidence>
<keyword evidence="7 20" id="KW-0732">Signal</keyword>
<dbReference type="FunFam" id="1.10.510.10:FF:000343">
    <property type="entry name" value="Cysteine-rich receptor-like protein kinase 28"/>
    <property type="match status" value="1"/>
</dbReference>
<dbReference type="CDD" id="cd14066">
    <property type="entry name" value="STKc_IRAK"/>
    <property type="match status" value="1"/>
</dbReference>
<protein>
    <recommendedName>
        <fullName evidence="2">non-specific serine/threonine protein kinase</fullName>
        <ecNumber evidence="2">2.7.11.1</ecNumber>
    </recommendedName>
</protein>
<keyword evidence="11" id="KW-0067">ATP-binding</keyword>
<dbReference type="CDD" id="cd23509">
    <property type="entry name" value="Gnk2-like"/>
    <property type="match status" value="2"/>
</dbReference>
<evidence type="ECO:0000256" key="2">
    <source>
        <dbReference type="ARBA" id="ARBA00012513"/>
    </source>
</evidence>
<feature type="chain" id="PRO_5042983549" description="non-specific serine/threonine protein kinase" evidence="20">
    <location>
        <begin position="25"/>
        <end position="639"/>
    </location>
</feature>
<dbReference type="InterPro" id="IPR038408">
    <property type="entry name" value="GNK2_sf"/>
</dbReference>
<evidence type="ECO:0000256" key="6">
    <source>
        <dbReference type="ARBA" id="ARBA00022692"/>
    </source>
</evidence>
<dbReference type="InterPro" id="IPR011009">
    <property type="entry name" value="Kinase-like_dom_sf"/>
</dbReference>
<dbReference type="PROSITE" id="PS50011">
    <property type="entry name" value="PROTEIN_KINASE_DOM"/>
    <property type="match status" value="1"/>
</dbReference>
<evidence type="ECO:0000256" key="1">
    <source>
        <dbReference type="ARBA" id="ARBA00004167"/>
    </source>
</evidence>
<dbReference type="GO" id="GO:0004674">
    <property type="term" value="F:protein serine/threonine kinase activity"/>
    <property type="evidence" value="ECO:0007669"/>
    <property type="project" value="UniProtKB-KW"/>
</dbReference>
<dbReference type="GO" id="GO:0005524">
    <property type="term" value="F:ATP binding"/>
    <property type="evidence" value="ECO:0007669"/>
    <property type="project" value="UniProtKB-KW"/>
</dbReference>
<dbReference type="PROSITE" id="PS51473">
    <property type="entry name" value="GNK2"/>
    <property type="match status" value="2"/>
</dbReference>
<comment type="caution">
    <text evidence="23">The sequence shown here is derived from an EMBL/GenBank/DDBJ whole genome shotgun (WGS) entry which is preliminary data.</text>
</comment>
<accession>A0AAP0KHZ0</accession>
<keyword evidence="10" id="KW-0418">Kinase</keyword>
<dbReference type="InterPro" id="IPR000719">
    <property type="entry name" value="Prot_kinase_dom"/>
</dbReference>
<evidence type="ECO:0000259" key="22">
    <source>
        <dbReference type="PROSITE" id="PS51473"/>
    </source>
</evidence>
<evidence type="ECO:0000256" key="12">
    <source>
        <dbReference type="ARBA" id="ARBA00022989"/>
    </source>
</evidence>
<evidence type="ECO:0000256" key="4">
    <source>
        <dbReference type="ARBA" id="ARBA00022553"/>
    </source>
</evidence>
<keyword evidence="9" id="KW-0547">Nucleotide-binding</keyword>
<keyword evidence="16" id="KW-0325">Glycoprotein</keyword>
<dbReference type="Proteomes" id="UP001420932">
    <property type="component" value="Unassembled WGS sequence"/>
</dbReference>
<dbReference type="PROSITE" id="PS00108">
    <property type="entry name" value="PROTEIN_KINASE_ST"/>
    <property type="match status" value="1"/>
</dbReference>
<keyword evidence="4" id="KW-0597">Phosphoprotein</keyword>
<dbReference type="PANTHER" id="PTHR27002:SF181">
    <property type="entry name" value="RECEPTOR-LIKE SERINE_THREONINE-PROTEIN KINASE"/>
    <property type="match status" value="1"/>
</dbReference>
<evidence type="ECO:0000313" key="23">
    <source>
        <dbReference type="EMBL" id="KAK9151924.1"/>
    </source>
</evidence>
<feature type="compositionally biased region" description="Polar residues" evidence="19">
    <location>
        <begin position="615"/>
        <end position="632"/>
    </location>
</feature>
<dbReference type="PANTHER" id="PTHR27002">
    <property type="entry name" value="RECEPTOR-LIKE SERINE/THREONINE-PROTEIN KINASE SD1-8"/>
    <property type="match status" value="1"/>
</dbReference>
<evidence type="ECO:0000256" key="5">
    <source>
        <dbReference type="ARBA" id="ARBA00022679"/>
    </source>
</evidence>
<comment type="subcellular location">
    <subcellularLocation>
        <location evidence="1">Membrane</location>
        <topology evidence="1">Single-pass membrane protein</topology>
    </subcellularLocation>
</comment>
<keyword evidence="3" id="KW-0723">Serine/threonine-protein kinase</keyword>
<evidence type="ECO:0000256" key="11">
    <source>
        <dbReference type="ARBA" id="ARBA00022840"/>
    </source>
</evidence>
<gene>
    <name evidence="23" type="ORF">Syun_010233</name>
</gene>
<keyword evidence="8" id="KW-0677">Repeat</keyword>